<evidence type="ECO:0000313" key="4">
    <source>
        <dbReference type="EnsemblPlants" id="MELO3C031606.2.1"/>
    </source>
</evidence>
<dbReference type="PANTHER" id="PTHR33091">
    <property type="entry name" value="PROTEIN, PUTATIVE, EXPRESSED-RELATED"/>
    <property type="match status" value="1"/>
</dbReference>
<organism evidence="4">
    <name type="scientific">Cucumis melo</name>
    <name type="common">Muskmelon</name>
    <dbReference type="NCBI Taxonomy" id="3656"/>
    <lineage>
        <taxon>Eukaryota</taxon>
        <taxon>Viridiplantae</taxon>
        <taxon>Streptophyta</taxon>
        <taxon>Embryophyta</taxon>
        <taxon>Tracheophyta</taxon>
        <taxon>Spermatophyta</taxon>
        <taxon>Magnoliopsida</taxon>
        <taxon>eudicotyledons</taxon>
        <taxon>Gunneridae</taxon>
        <taxon>Pentapetalae</taxon>
        <taxon>rosids</taxon>
        <taxon>fabids</taxon>
        <taxon>Cucurbitales</taxon>
        <taxon>Cucurbitaceae</taxon>
        <taxon>Benincaseae</taxon>
        <taxon>Cucumis</taxon>
    </lineage>
</organism>
<dbReference type="PANTHER" id="PTHR33091:SF94">
    <property type="entry name" value="PROTEASE INHIBITOR PROTEIN"/>
    <property type="match status" value="1"/>
</dbReference>
<name>A0A9I9EBS5_CUCME</name>
<proteinExistence type="inferred from homology"/>
<keyword evidence="2" id="KW-0646">Protease inhibitor</keyword>
<dbReference type="InterPro" id="IPR000864">
    <property type="entry name" value="Prot_inh_pot1"/>
</dbReference>
<dbReference type="Pfam" id="PF00280">
    <property type="entry name" value="potato_inhibit"/>
    <property type="match status" value="1"/>
</dbReference>
<evidence type="ECO:0000256" key="3">
    <source>
        <dbReference type="ARBA" id="ARBA00022900"/>
    </source>
</evidence>
<dbReference type="GO" id="GO:0004867">
    <property type="term" value="F:serine-type endopeptidase inhibitor activity"/>
    <property type="evidence" value="ECO:0007669"/>
    <property type="project" value="UniProtKB-KW"/>
</dbReference>
<dbReference type="SUPFAM" id="SSF54654">
    <property type="entry name" value="CI-2 family of serine protease inhibitors"/>
    <property type="match status" value="1"/>
</dbReference>
<reference evidence="4" key="1">
    <citation type="submission" date="2023-03" db="UniProtKB">
        <authorList>
            <consortium name="EnsemblPlants"/>
        </authorList>
    </citation>
    <scope>IDENTIFICATION</scope>
</reference>
<dbReference type="InterPro" id="IPR036354">
    <property type="entry name" value="Prot_inh_pot1_sf"/>
</dbReference>
<dbReference type="GO" id="GO:0009611">
    <property type="term" value="P:response to wounding"/>
    <property type="evidence" value="ECO:0007669"/>
    <property type="project" value="InterPro"/>
</dbReference>
<keyword evidence="3" id="KW-0722">Serine protease inhibitor</keyword>
<evidence type="ECO:0008006" key="5">
    <source>
        <dbReference type="Google" id="ProtNLM"/>
    </source>
</evidence>
<evidence type="ECO:0000256" key="1">
    <source>
        <dbReference type="ARBA" id="ARBA00008210"/>
    </source>
</evidence>
<evidence type="ECO:0000256" key="2">
    <source>
        <dbReference type="ARBA" id="ARBA00022690"/>
    </source>
</evidence>
<protein>
    <recommendedName>
        <fullName evidence="5">Glu S.griseus protease inhibitor-like</fullName>
    </recommendedName>
</protein>
<dbReference type="Gene3D" id="3.30.10.10">
    <property type="entry name" value="Trypsin Inhibitor V, subunit A"/>
    <property type="match status" value="1"/>
</dbReference>
<dbReference type="EnsemblPlants" id="MELO3C031606.2.1">
    <property type="protein sequence ID" value="MELO3C031606.2.1"/>
    <property type="gene ID" value="MELO3C031606.2"/>
</dbReference>
<dbReference type="AlphaFoldDB" id="A0A9I9EBS5"/>
<accession>A0A9I9EBS5</accession>
<sequence>MAEECSQRKTQWPELVGEKFSTAARIIEKENPYVTAIKILVGSPRSLNFNDTRVWVDCDEEDVVVKVPIVG</sequence>
<dbReference type="Gramene" id="MELO3C031606.2.1">
    <property type="protein sequence ID" value="MELO3C031606.2.1"/>
    <property type="gene ID" value="MELO3C031606.2"/>
</dbReference>
<comment type="similarity">
    <text evidence="1">Belongs to the protease inhibitor I13 (potato type I serine protease inhibitor) family.</text>
</comment>